<keyword evidence="4" id="KW-1185">Reference proteome</keyword>
<keyword evidence="1" id="KW-0862">Zinc</keyword>
<dbReference type="SUPFAM" id="SSF57667">
    <property type="entry name" value="beta-beta-alpha zinc fingers"/>
    <property type="match status" value="1"/>
</dbReference>
<accession>A0A8S1E733</accession>
<comment type="caution">
    <text evidence="3">The sequence shown here is derived from an EMBL/GenBank/DDBJ whole genome shotgun (WGS) entry which is preliminary data.</text>
</comment>
<proteinExistence type="predicted"/>
<dbReference type="PROSITE" id="PS00028">
    <property type="entry name" value="ZINC_FINGER_C2H2_1"/>
    <property type="match status" value="1"/>
</dbReference>
<feature type="domain" description="C2H2-type" evidence="2">
    <location>
        <begin position="93"/>
        <end position="120"/>
    </location>
</feature>
<organism evidence="3 4">
    <name type="scientific">Cloeon dipterum</name>
    <dbReference type="NCBI Taxonomy" id="197152"/>
    <lineage>
        <taxon>Eukaryota</taxon>
        <taxon>Metazoa</taxon>
        <taxon>Ecdysozoa</taxon>
        <taxon>Arthropoda</taxon>
        <taxon>Hexapoda</taxon>
        <taxon>Insecta</taxon>
        <taxon>Pterygota</taxon>
        <taxon>Palaeoptera</taxon>
        <taxon>Ephemeroptera</taxon>
        <taxon>Pisciforma</taxon>
        <taxon>Baetidae</taxon>
        <taxon>Cloeon</taxon>
    </lineage>
</organism>
<gene>
    <name evidence="3" type="ORF">CLODIP_2_CD02009</name>
</gene>
<dbReference type="Gene3D" id="3.30.160.60">
    <property type="entry name" value="Classic Zinc Finger"/>
    <property type="match status" value="1"/>
</dbReference>
<name>A0A8S1E733_9INSE</name>
<dbReference type="EMBL" id="CADEPI010001329">
    <property type="protein sequence ID" value="CAB3389161.1"/>
    <property type="molecule type" value="Genomic_DNA"/>
</dbReference>
<dbReference type="PROSITE" id="PS50157">
    <property type="entry name" value="ZINC_FINGER_C2H2_2"/>
    <property type="match status" value="1"/>
</dbReference>
<dbReference type="AlphaFoldDB" id="A0A8S1E733"/>
<dbReference type="OrthoDB" id="2687452at2759"/>
<evidence type="ECO:0000313" key="3">
    <source>
        <dbReference type="EMBL" id="CAB3389161.1"/>
    </source>
</evidence>
<reference evidence="3 4" key="1">
    <citation type="submission" date="2020-04" db="EMBL/GenBank/DDBJ databases">
        <authorList>
            <person name="Alioto T."/>
            <person name="Alioto T."/>
            <person name="Gomez Garrido J."/>
        </authorList>
    </citation>
    <scope>NUCLEOTIDE SEQUENCE [LARGE SCALE GENOMIC DNA]</scope>
</reference>
<dbReference type="InterPro" id="IPR013087">
    <property type="entry name" value="Znf_C2H2_type"/>
</dbReference>
<dbReference type="GO" id="GO:0008270">
    <property type="term" value="F:zinc ion binding"/>
    <property type="evidence" value="ECO:0007669"/>
    <property type="project" value="UniProtKB-KW"/>
</dbReference>
<dbReference type="Proteomes" id="UP000494165">
    <property type="component" value="Unassembled WGS sequence"/>
</dbReference>
<evidence type="ECO:0000313" key="4">
    <source>
        <dbReference type="Proteomes" id="UP000494165"/>
    </source>
</evidence>
<sequence length="126" mass="13990">MLERNSLPVQSLTAKKHTLSFVFQFCSGALPLGNCTSRSLDPLASKANEAASPTKASALVKCHIPNCIKVYANKYSMLKHVKVDHILAKSSFYDCALCGSRFKTRNTIKDHWHTHLGLTPYRLVLS</sequence>
<evidence type="ECO:0000259" key="2">
    <source>
        <dbReference type="PROSITE" id="PS50157"/>
    </source>
</evidence>
<dbReference type="SMART" id="SM00355">
    <property type="entry name" value="ZnF_C2H2"/>
    <property type="match status" value="2"/>
</dbReference>
<keyword evidence="1" id="KW-0479">Metal-binding</keyword>
<dbReference type="InterPro" id="IPR036236">
    <property type="entry name" value="Znf_C2H2_sf"/>
</dbReference>
<keyword evidence="1" id="KW-0863">Zinc-finger</keyword>
<protein>
    <recommendedName>
        <fullName evidence="2">C2H2-type domain-containing protein</fullName>
    </recommendedName>
</protein>
<evidence type="ECO:0000256" key="1">
    <source>
        <dbReference type="PROSITE-ProRule" id="PRU00042"/>
    </source>
</evidence>